<dbReference type="Proteomes" id="UP000593565">
    <property type="component" value="Unassembled WGS sequence"/>
</dbReference>
<dbReference type="InterPro" id="IPR051261">
    <property type="entry name" value="NLR"/>
</dbReference>
<comment type="caution">
    <text evidence="8">The sequence shown here is derived from an EMBL/GenBank/DDBJ whole genome shotgun (WGS) entry which is preliminary data.</text>
</comment>
<dbReference type="SUPFAM" id="SSF52047">
    <property type="entry name" value="RNI-like"/>
    <property type="match status" value="2"/>
</dbReference>
<dbReference type="Pfam" id="PF17776">
    <property type="entry name" value="NLRC4_HD2"/>
    <property type="match status" value="1"/>
</dbReference>
<dbReference type="PROSITE" id="PS51450">
    <property type="entry name" value="LRR"/>
    <property type="match status" value="1"/>
</dbReference>
<dbReference type="FunFam" id="3.40.50.300:FF:001524">
    <property type="entry name" value="Si:dkey-126g1.7"/>
    <property type="match status" value="1"/>
</dbReference>
<keyword evidence="4" id="KW-0677">Repeat</keyword>
<gene>
    <name evidence="8" type="ORF">AMELA_G00193880</name>
</gene>
<evidence type="ECO:0000256" key="6">
    <source>
        <dbReference type="ARBA" id="ARBA00022840"/>
    </source>
</evidence>
<evidence type="ECO:0000256" key="2">
    <source>
        <dbReference type="ARBA" id="ARBA00022490"/>
    </source>
</evidence>
<name>A0A7J6A5C0_AMEME</name>
<evidence type="ECO:0000256" key="4">
    <source>
        <dbReference type="ARBA" id="ARBA00022737"/>
    </source>
</evidence>
<dbReference type="InterPro" id="IPR041075">
    <property type="entry name" value="NOD1/2_WH"/>
</dbReference>
<dbReference type="InterPro" id="IPR007111">
    <property type="entry name" value="NACHT_NTPase"/>
</dbReference>
<dbReference type="InterPro" id="IPR001611">
    <property type="entry name" value="Leu-rich_rpt"/>
</dbReference>
<dbReference type="InterPro" id="IPR032675">
    <property type="entry name" value="LRR_dom_sf"/>
</dbReference>
<evidence type="ECO:0000313" key="8">
    <source>
        <dbReference type="EMBL" id="KAF4077943.1"/>
    </source>
</evidence>
<evidence type="ECO:0000256" key="3">
    <source>
        <dbReference type="ARBA" id="ARBA00022614"/>
    </source>
</evidence>
<keyword evidence="9" id="KW-1185">Reference proteome</keyword>
<dbReference type="FunFam" id="3.80.10.10:FF:001632">
    <property type="entry name" value="Uncharacterized protein"/>
    <property type="match status" value="1"/>
</dbReference>
<keyword evidence="2" id="KW-0963">Cytoplasm</keyword>
<dbReference type="PROSITE" id="PS50837">
    <property type="entry name" value="NACHT"/>
    <property type="match status" value="1"/>
</dbReference>
<dbReference type="InterPro" id="IPR029495">
    <property type="entry name" value="NACHT-assoc"/>
</dbReference>
<keyword evidence="5" id="KW-0547">Nucleotide-binding</keyword>
<dbReference type="GO" id="GO:0005737">
    <property type="term" value="C:cytoplasm"/>
    <property type="evidence" value="ECO:0007669"/>
    <property type="project" value="UniProtKB-SubCell"/>
</dbReference>
<keyword evidence="6" id="KW-0067">ATP-binding</keyword>
<sequence length="1166" mass="129135">MSSQPSFGVWLHFSRPTLSSVVQIDRYSQLQSTMNHCGESAPKVPRLDKLDGLSCISVKSSNSMLEPIVFKKAASLVQGTTCQSSLPEPVSSTTKEIYKDQRNHAIGFAKSDSPAVTEVKLHNQHKNRLKAKFRHIYHELTIPGQATFLNDVYTELFITESDSGNVRMEHEVKQIEMISRTQTRVEIPIKCNDIFKPIHGHGKPIRSVLTKGVAGIGKTVSVQKFVLDWAEGKANQDIGFIYPLAFRELNLMKGERYSLIKLLQCFTMGTFEATDPQSRKVLFVLDGLDECRFPLDFQNNRRVSDAAECVSLDVLLTNLINGNLLPDSLLWITSRPAAASQIPPQCIDLVSEVRGFNDPQKEEYLRKRISDKKLASRIIAHIKSSRSLFIMCHIPVFCWLSSAVLERTISSLDGEEVPKTLTQMYIHFLLIQTRTKNHRYSDRNEGPSDDDMIVKLGKLAFQQLEKGNLIFYEDDLRTCGIDVQEAVVYSGVCSQIFKEECALTQSKVYCFVHLSIQEFLAAVYVFLMCKCKNWNVLDQTSCTTTDANQALIDMHRNAIDRALKSENGHLDLFLRFLLGLSLESNQTLLHSLLPQVGPSLQTIEATVEYIKMKIEENSSTEKSVNLFYCLNELNELTIVKEVQRYLSSESSSKLSLAQWSALVFVLLTSETKLDVFDLKKYIRSDEGLVRLMLVVKSSEIALLDNCGLTVRCCKALGSALISDSSNLRELNLSGNSIGDTGLRLLTEGLGNFQSKLKKLSLSYCRITPQSCFTLASQLLPRLPHLKVLDLSENSLRQTGIKLLATHLKNPECKLETLRLKDCRVTPEGSKALASALISNPSHLKELDLHWNNPGDDPGVEQLAAVMRDPLSKLEVLWLSYGLLTEKTCEALASVLSCSAARLKAVDLSGNSIQDTGVELLSAGLRSPHCKLEILRLAFCDITEGGATALASALTANPITLKELDLSENPVGDCGLKALSNVIRDFHCRLQTLRLRQSGVTEDGCAALASALSSNPIRLRELNLGNNKLTDAGIKSLCDVLNNEIFQLELNECCLTESCCGPLASVLLKECSSLKVLNLGGNNLQDSGVKALCLGLGSPNCKLEMLRLFNCGVSEKGCEFLASALSGKHSALKELDLSENSLKDTDTKLLNILIEDPGNKLDQLNLY</sequence>
<dbReference type="Pfam" id="PF13516">
    <property type="entry name" value="LRR_6"/>
    <property type="match status" value="8"/>
</dbReference>
<evidence type="ECO:0000256" key="1">
    <source>
        <dbReference type="ARBA" id="ARBA00004496"/>
    </source>
</evidence>
<dbReference type="Pfam" id="PF14484">
    <property type="entry name" value="FISNA"/>
    <property type="match status" value="1"/>
</dbReference>
<dbReference type="GO" id="GO:0005524">
    <property type="term" value="F:ATP binding"/>
    <property type="evidence" value="ECO:0007669"/>
    <property type="project" value="UniProtKB-KW"/>
</dbReference>
<evidence type="ECO:0000313" key="9">
    <source>
        <dbReference type="Proteomes" id="UP000593565"/>
    </source>
</evidence>
<organism evidence="8 9">
    <name type="scientific">Ameiurus melas</name>
    <name type="common">Black bullhead</name>
    <name type="synonym">Silurus melas</name>
    <dbReference type="NCBI Taxonomy" id="219545"/>
    <lineage>
        <taxon>Eukaryota</taxon>
        <taxon>Metazoa</taxon>
        <taxon>Chordata</taxon>
        <taxon>Craniata</taxon>
        <taxon>Vertebrata</taxon>
        <taxon>Euteleostomi</taxon>
        <taxon>Actinopterygii</taxon>
        <taxon>Neopterygii</taxon>
        <taxon>Teleostei</taxon>
        <taxon>Ostariophysi</taxon>
        <taxon>Siluriformes</taxon>
        <taxon>Ictaluridae</taxon>
        <taxon>Ameiurus</taxon>
    </lineage>
</organism>
<proteinExistence type="predicted"/>
<dbReference type="AlphaFoldDB" id="A0A7J6A5C0"/>
<dbReference type="SMART" id="SM00368">
    <property type="entry name" value="LRR_RI"/>
    <property type="match status" value="14"/>
</dbReference>
<dbReference type="Pfam" id="PF17779">
    <property type="entry name" value="WHD_NOD2"/>
    <property type="match status" value="1"/>
</dbReference>
<reference evidence="8 9" key="1">
    <citation type="submission" date="2020-02" db="EMBL/GenBank/DDBJ databases">
        <title>A chromosome-scale genome assembly of the black bullhead catfish (Ameiurus melas).</title>
        <authorList>
            <person name="Wen M."/>
            <person name="Zham M."/>
            <person name="Cabau C."/>
            <person name="Klopp C."/>
            <person name="Donnadieu C."/>
            <person name="Roques C."/>
            <person name="Bouchez O."/>
            <person name="Lampietro C."/>
            <person name="Jouanno E."/>
            <person name="Herpin A."/>
            <person name="Louis A."/>
            <person name="Berthelot C."/>
            <person name="Parey E."/>
            <person name="Roest-Crollius H."/>
            <person name="Braasch I."/>
            <person name="Postlethwait J."/>
            <person name="Robinson-Rechavi M."/>
            <person name="Echchiki A."/>
            <person name="Begum T."/>
            <person name="Montfort J."/>
            <person name="Schartl M."/>
            <person name="Bobe J."/>
            <person name="Guiguen Y."/>
        </authorList>
    </citation>
    <scope>NUCLEOTIDE SEQUENCE [LARGE SCALE GENOMIC DNA]</scope>
    <source>
        <strain evidence="8">M_S1</strain>
        <tissue evidence="8">Blood</tissue>
    </source>
</reference>
<dbReference type="SMART" id="SM00367">
    <property type="entry name" value="LRR_CC"/>
    <property type="match status" value="6"/>
</dbReference>
<dbReference type="Gene3D" id="3.80.10.10">
    <property type="entry name" value="Ribonuclease Inhibitor"/>
    <property type="match status" value="4"/>
</dbReference>
<dbReference type="InterPro" id="IPR041267">
    <property type="entry name" value="NLRP_HD2"/>
</dbReference>
<protein>
    <recommendedName>
        <fullName evidence="7">NACHT domain-containing protein</fullName>
    </recommendedName>
</protein>
<dbReference type="Pfam" id="PF05729">
    <property type="entry name" value="NACHT"/>
    <property type="match status" value="1"/>
</dbReference>
<dbReference type="EMBL" id="JAAGNN010000017">
    <property type="protein sequence ID" value="KAF4077943.1"/>
    <property type="molecule type" value="Genomic_DNA"/>
</dbReference>
<dbReference type="PANTHER" id="PTHR24106">
    <property type="entry name" value="NACHT, LRR AND CARD DOMAINS-CONTAINING"/>
    <property type="match status" value="1"/>
</dbReference>
<dbReference type="InterPro" id="IPR006553">
    <property type="entry name" value="Leu-rich_rpt_Cys-con_subtyp"/>
</dbReference>
<feature type="domain" description="NACHT" evidence="7">
    <location>
        <begin position="206"/>
        <end position="338"/>
    </location>
</feature>
<keyword evidence="3" id="KW-0433">Leucine-rich repeat</keyword>
<dbReference type="SMART" id="SM01288">
    <property type="entry name" value="FISNA"/>
    <property type="match status" value="1"/>
</dbReference>
<dbReference type="InterPro" id="IPR027417">
    <property type="entry name" value="P-loop_NTPase"/>
</dbReference>
<accession>A0A7J6A5C0</accession>
<evidence type="ECO:0000256" key="5">
    <source>
        <dbReference type="ARBA" id="ARBA00022741"/>
    </source>
</evidence>
<dbReference type="Gene3D" id="3.40.50.300">
    <property type="entry name" value="P-loop containing nucleotide triphosphate hydrolases"/>
    <property type="match status" value="1"/>
</dbReference>
<evidence type="ECO:0000259" key="7">
    <source>
        <dbReference type="PROSITE" id="PS50837"/>
    </source>
</evidence>
<comment type="subcellular location">
    <subcellularLocation>
        <location evidence="1">Cytoplasm</location>
    </subcellularLocation>
</comment>